<sequence length="264" mass="28460">MKRGQITILAFLILFSFTGMAQHDDAELAKKLANPVSSLISVPFQNNTDYGIGDLNGSRNTMNIQPVVPLSLTKDYNLIIRIIMPVTTQYNITGPGEKQAGLGDFVLSGFFGPAESKNGITWAAGPVFLLPVGTNDYLTGDKFGIGPTAVALKQSGGFTFGALVNQIWSVAGSSDRAPVNQLFLQPFFAHNWKSGAGLGFNFEYTQNWEAGTSMVFFNPVINGVTSISKQKIQLAVGPRINIIGPGHSRSSFGWRAVLVLLFPK</sequence>
<dbReference type="OrthoDB" id="9809066at2"/>
<evidence type="ECO:0000313" key="3">
    <source>
        <dbReference type="Proteomes" id="UP000031408"/>
    </source>
</evidence>
<dbReference type="STRING" id="1349421.OI18_19995"/>
<comment type="caution">
    <text evidence="2">The sequence shown here is derived from an EMBL/GenBank/DDBJ whole genome shotgun (WGS) entry which is preliminary data.</text>
</comment>
<dbReference type="Proteomes" id="UP000031408">
    <property type="component" value="Unassembled WGS sequence"/>
</dbReference>
<reference evidence="2 3" key="1">
    <citation type="submission" date="2014-11" db="EMBL/GenBank/DDBJ databases">
        <title>Genome sequence of Flavihumibacter solisilvae 3-3.</title>
        <authorList>
            <person name="Zhou G."/>
            <person name="Li M."/>
            <person name="Wang G."/>
        </authorList>
    </citation>
    <scope>NUCLEOTIDE SEQUENCE [LARGE SCALE GENOMIC DNA]</scope>
    <source>
        <strain evidence="2 3">3-3</strain>
    </source>
</reference>
<organism evidence="2 3">
    <name type="scientific">Flavihumibacter solisilvae</name>
    <dbReference type="NCBI Taxonomy" id="1349421"/>
    <lineage>
        <taxon>Bacteria</taxon>
        <taxon>Pseudomonadati</taxon>
        <taxon>Bacteroidota</taxon>
        <taxon>Chitinophagia</taxon>
        <taxon>Chitinophagales</taxon>
        <taxon>Chitinophagaceae</taxon>
        <taxon>Flavihumibacter</taxon>
    </lineage>
</organism>
<evidence type="ECO:0008006" key="4">
    <source>
        <dbReference type="Google" id="ProtNLM"/>
    </source>
</evidence>
<feature type="signal peptide" evidence="1">
    <location>
        <begin position="1"/>
        <end position="21"/>
    </location>
</feature>
<evidence type="ECO:0000313" key="2">
    <source>
        <dbReference type="EMBL" id="KIC93056.1"/>
    </source>
</evidence>
<name>A0A0C1L0I9_9BACT</name>
<accession>A0A0C1L0I9</accession>
<protein>
    <recommendedName>
        <fullName evidence="4">Transporter</fullName>
    </recommendedName>
</protein>
<keyword evidence="1" id="KW-0732">Signal</keyword>
<dbReference type="RefSeq" id="WP_039143216.1">
    <property type="nucleotide sequence ID" value="NZ_JSVC01000024.1"/>
</dbReference>
<gene>
    <name evidence="2" type="ORF">OI18_19995</name>
</gene>
<dbReference type="AlphaFoldDB" id="A0A0C1L0I9"/>
<evidence type="ECO:0000256" key="1">
    <source>
        <dbReference type="SAM" id="SignalP"/>
    </source>
</evidence>
<feature type="chain" id="PRO_5002152875" description="Transporter" evidence="1">
    <location>
        <begin position="22"/>
        <end position="264"/>
    </location>
</feature>
<dbReference type="EMBL" id="JSVC01000024">
    <property type="protein sequence ID" value="KIC93056.1"/>
    <property type="molecule type" value="Genomic_DNA"/>
</dbReference>
<keyword evidence="3" id="KW-1185">Reference proteome</keyword>
<proteinExistence type="predicted"/>